<dbReference type="CDD" id="cd05819">
    <property type="entry name" value="NHL"/>
    <property type="match status" value="1"/>
</dbReference>
<protein>
    <submittedName>
        <fullName evidence="4">Uncharacterized protein</fullName>
    </submittedName>
</protein>
<dbReference type="AlphaFoldDB" id="A0A820LF89"/>
<dbReference type="Gene3D" id="2.120.10.30">
    <property type="entry name" value="TolB, C-terminal domain"/>
    <property type="match status" value="3"/>
</dbReference>
<dbReference type="PANTHER" id="PTHR24104">
    <property type="entry name" value="E3 UBIQUITIN-PROTEIN LIGASE NHLRC1-RELATED"/>
    <property type="match status" value="1"/>
</dbReference>
<feature type="compositionally biased region" description="Polar residues" evidence="3">
    <location>
        <begin position="541"/>
        <end position="555"/>
    </location>
</feature>
<gene>
    <name evidence="4" type="ORF">HFQ381_LOCUS17032</name>
</gene>
<dbReference type="Pfam" id="PF01436">
    <property type="entry name" value="NHL"/>
    <property type="match status" value="1"/>
</dbReference>
<dbReference type="InterPro" id="IPR000033">
    <property type="entry name" value="LDLR_classB_rpt"/>
</dbReference>
<proteinExistence type="predicted"/>
<feature type="compositionally biased region" description="Basic and acidic residues" evidence="3">
    <location>
        <begin position="557"/>
        <end position="566"/>
    </location>
</feature>
<dbReference type="SUPFAM" id="SSF101898">
    <property type="entry name" value="NHL repeat"/>
    <property type="match status" value="1"/>
</dbReference>
<comment type="caution">
    <text evidence="4">The sequence shown here is derived from an EMBL/GenBank/DDBJ whole genome shotgun (WGS) entry which is preliminary data.</text>
</comment>
<feature type="compositionally biased region" description="Polar residues" evidence="3">
    <location>
        <begin position="86"/>
        <end position="106"/>
    </location>
</feature>
<feature type="region of interest" description="Disordered" evidence="3">
    <location>
        <begin position="538"/>
        <end position="566"/>
    </location>
</feature>
<feature type="region of interest" description="Disordered" evidence="3">
    <location>
        <begin position="121"/>
        <end position="144"/>
    </location>
</feature>
<dbReference type="PROSITE" id="PS51125">
    <property type="entry name" value="NHL"/>
    <property type="match status" value="2"/>
</dbReference>
<sequence>MADSFDPLKNAASKEVEGSLQQVNKSTSNVVNAQSRSAVSSAWTRQSSNGSSEQANSYSAQNYQVPSNRSANLSNNANKIPRQENYPYSVNARQSSPEGSLHQPQQVRVIDPKTKPYWETREDSFGNYAQDSAEGYGGKYPKKTKLTSTVNDEYVDEEQQQEASYYQDEYYEQPHKKKGLSAKIDRLVQRFPALGKFYKQPPSSPVAHAPSENFQYDRMPGPIGSSPFKYELTADDLALKERYSDKARTKSIKLQAKDQTQPVDVSINHEKNLIYLCDVGRSIVEIFDMNGTFEHSLNDAIMSKFQPTAIAVSCDGTIITASHFSHCLHMNSPDGANLFSYKRFKLGTEGSQIHQFFHPAGIAIDMTDGYLYVCDRGNNRIQVISPDGVCERVIELFLYGAKDYPLEPIRIAHQQNAGQIVCITGTGDVMGFIPKDANGPIYVTPLVITDTNGLGLENASGLAVDYHDRIFISDTGHHRIVICTPDGSYLTSFGTEGDQAGQLKRPCGLDIRTDGTVIVSDAGNKRIQFFGLIPDEAHPESSPSDLKASLNNNPLIDNEHDPITNL</sequence>
<keyword evidence="1" id="KW-0677">Repeat</keyword>
<evidence type="ECO:0000256" key="3">
    <source>
        <dbReference type="SAM" id="MobiDB-lite"/>
    </source>
</evidence>
<evidence type="ECO:0000313" key="4">
    <source>
        <dbReference type="EMBL" id="CAF4355499.1"/>
    </source>
</evidence>
<dbReference type="EMBL" id="CAJOBO010001240">
    <property type="protein sequence ID" value="CAF4355499.1"/>
    <property type="molecule type" value="Genomic_DNA"/>
</dbReference>
<dbReference type="InterPro" id="IPR011042">
    <property type="entry name" value="6-blade_b-propeller_TolB-like"/>
</dbReference>
<accession>A0A820LF89</accession>
<feature type="repeat" description="NHL" evidence="2">
    <location>
        <begin position="343"/>
        <end position="387"/>
    </location>
</feature>
<dbReference type="Proteomes" id="UP000663851">
    <property type="component" value="Unassembled WGS sequence"/>
</dbReference>
<dbReference type="InterPro" id="IPR050952">
    <property type="entry name" value="TRIM-NHL_E3_ligases"/>
</dbReference>
<dbReference type="InterPro" id="IPR001258">
    <property type="entry name" value="NHL_repeat"/>
</dbReference>
<evidence type="ECO:0000313" key="5">
    <source>
        <dbReference type="Proteomes" id="UP000663851"/>
    </source>
</evidence>
<reference evidence="4" key="1">
    <citation type="submission" date="2021-02" db="EMBL/GenBank/DDBJ databases">
        <authorList>
            <person name="Nowell W R."/>
        </authorList>
    </citation>
    <scope>NUCLEOTIDE SEQUENCE</scope>
</reference>
<feature type="region of interest" description="Disordered" evidence="3">
    <location>
        <begin position="1"/>
        <end position="109"/>
    </location>
</feature>
<evidence type="ECO:0000256" key="2">
    <source>
        <dbReference type="PROSITE-ProRule" id="PRU00504"/>
    </source>
</evidence>
<dbReference type="SMART" id="SM00135">
    <property type="entry name" value="LY"/>
    <property type="match status" value="3"/>
</dbReference>
<evidence type="ECO:0000256" key="1">
    <source>
        <dbReference type="ARBA" id="ARBA00022737"/>
    </source>
</evidence>
<feature type="compositionally biased region" description="Low complexity" evidence="3">
    <location>
        <begin position="67"/>
        <end position="78"/>
    </location>
</feature>
<dbReference type="PANTHER" id="PTHR24104:SF25">
    <property type="entry name" value="PROTEIN LIN-41"/>
    <property type="match status" value="1"/>
</dbReference>
<name>A0A820LF89_9BILA</name>
<organism evidence="4 5">
    <name type="scientific">Rotaria socialis</name>
    <dbReference type="NCBI Taxonomy" id="392032"/>
    <lineage>
        <taxon>Eukaryota</taxon>
        <taxon>Metazoa</taxon>
        <taxon>Spiralia</taxon>
        <taxon>Gnathifera</taxon>
        <taxon>Rotifera</taxon>
        <taxon>Eurotatoria</taxon>
        <taxon>Bdelloidea</taxon>
        <taxon>Philodinida</taxon>
        <taxon>Philodinidae</taxon>
        <taxon>Rotaria</taxon>
    </lineage>
</organism>
<feature type="compositionally biased region" description="Polar residues" evidence="3">
    <location>
        <begin position="19"/>
        <end position="66"/>
    </location>
</feature>
<feature type="repeat" description="NHL" evidence="2">
    <location>
        <begin position="490"/>
        <end position="533"/>
    </location>
</feature>
<dbReference type="GO" id="GO:0008270">
    <property type="term" value="F:zinc ion binding"/>
    <property type="evidence" value="ECO:0007669"/>
    <property type="project" value="UniProtKB-KW"/>
</dbReference>